<keyword evidence="2" id="KW-1185">Reference proteome</keyword>
<organism evidence="1 2">
    <name type="scientific">Thecamonas trahens ATCC 50062</name>
    <dbReference type="NCBI Taxonomy" id="461836"/>
    <lineage>
        <taxon>Eukaryota</taxon>
        <taxon>Apusozoa</taxon>
        <taxon>Apusomonadida</taxon>
        <taxon>Apusomonadidae</taxon>
        <taxon>Thecamonas</taxon>
    </lineage>
</organism>
<protein>
    <submittedName>
        <fullName evidence="1">Uncharacterized protein</fullName>
    </submittedName>
</protein>
<proteinExistence type="predicted"/>
<sequence>MTALASCRLAGSATLADDTRDGNHGGNGVGHEVGMVNFDDLDEAELGGSEPKLSAKEEMDPVKSLPYKVNDALKQVEALQKGFAGLSNTYQQRRLMEKGSLPLMPLPAGMLEIRDNLRIVVELVVGQVSRYIGHKLPGYSAFQDKNFVAKLEMLKQSMAHLDRSLYRVVAAMASDADIYVGANAEACGHADFANVLVGEDYDIKVRKEHDDVDALVAIAIDKVERGQACRGIVSKQKPAAAADIPAVSRLGRRRVAGQ</sequence>
<name>A0A0L0DAF4_THETB</name>
<dbReference type="EMBL" id="GL349454">
    <property type="protein sequence ID" value="KNC49339.1"/>
    <property type="molecule type" value="Genomic_DNA"/>
</dbReference>
<reference evidence="1 2" key="1">
    <citation type="submission" date="2010-05" db="EMBL/GenBank/DDBJ databases">
        <title>The Genome Sequence of Thecamonas trahens ATCC 50062.</title>
        <authorList>
            <consortium name="The Broad Institute Genome Sequencing Platform"/>
            <person name="Russ C."/>
            <person name="Cuomo C."/>
            <person name="Shea T."/>
            <person name="Young S.K."/>
            <person name="Zeng Q."/>
            <person name="Koehrsen M."/>
            <person name="Haas B."/>
            <person name="Borodovsky M."/>
            <person name="Guigo R."/>
            <person name="Alvarado L."/>
            <person name="Berlin A."/>
            <person name="Bochicchio J."/>
            <person name="Borenstein D."/>
            <person name="Chapman S."/>
            <person name="Chen Z."/>
            <person name="Freedman E."/>
            <person name="Gellesch M."/>
            <person name="Goldberg J."/>
            <person name="Griggs A."/>
            <person name="Gujja S."/>
            <person name="Heilman E."/>
            <person name="Heiman D."/>
            <person name="Hepburn T."/>
            <person name="Howarth C."/>
            <person name="Jen D."/>
            <person name="Larson L."/>
            <person name="Mehta T."/>
            <person name="Park D."/>
            <person name="Pearson M."/>
            <person name="Roberts A."/>
            <person name="Saif S."/>
            <person name="Shenoy N."/>
            <person name="Sisk P."/>
            <person name="Stolte C."/>
            <person name="Sykes S."/>
            <person name="Thomson T."/>
            <person name="Walk T."/>
            <person name="White J."/>
            <person name="Yandava C."/>
            <person name="Burger G."/>
            <person name="Gray M.W."/>
            <person name="Holland P.W.H."/>
            <person name="King N."/>
            <person name="Lang F.B.F."/>
            <person name="Roger A.J."/>
            <person name="Ruiz-Trillo I."/>
            <person name="Lander E."/>
            <person name="Nusbaum C."/>
        </authorList>
    </citation>
    <scope>NUCLEOTIDE SEQUENCE [LARGE SCALE GENOMIC DNA]</scope>
    <source>
        <strain evidence="1 2">ATCC 50062</strain>
    </source>
</reference>
<evidence type="ECO:0000313" key="1">
    <source>
        <dbReference type="EMBL" id="KNC49339.1"/>
    </source>
</evidence>
<dbReference type="AlphaFoldDB" id="A0A0L0DAF4"/>
<accession>A0A0L0DAF4</accession>
<dbReference type="RefSeq" id="XP_013758073.1">
    <property type="nucleotide sequence ID" value="XM_013902619.1"/>
</dbReference>
<dbReference type="Proteomes" id="UP000054408">
    <property type="component" value="Unassembled WGS sequence"/>
</dbReference>
<gene>
    <name evidence="1" type="ORF">AMSG_11875</name>
</gene>
<dbReference type="GeneID" id="25569790"/>
<evidence type="ECO:0000313" key="2">
    <source>
        <dbReference type="Proteomes" id="UP000054408"/>
    </source>
</evidence>